<dbReference type="STRING" id="1262585.BJI46_02460"/>
<dbReference type="GO" id="GO:0006355">
    <property type="term" value="P:regulation of DNA-templated transcription"/>
    <property type="evidence" value="ECO:0007669"/>
    <property type="project" value="InterPro"/>
</dbReference>
<dbReference type="SUPFAM" id="SSF47598">
    <property type="entry name" value="Ribbon-helix-helix"/>
    <property type="match status" value="1"/>
</dbReference>
<comment type="caution">
    <text evidence="1">The sequence shown here is derived from an EMBL/GenBank/DDBJ whole genome shotgun (WGS) entry which is preliminary data.</text>
</comment>
<keyword evidence="2" id="KW-1185">Reference proteome</keyword>
<dbReference type="RefSeq" id="WP_070069839.1">
    <property type="nucleotide sequence ID" value="NZ_MKKK01000023.1"/>
</dbReference>
<dbReference type="EMBL" id="MKKK01000023">
    <property type="protein sequence ID" value="OEY95804.1"/>
    <property type="molecule type" value="Genomic_DNA"/>
</dbReference>
<protein>
    <recommendedName>
        <fullName evidence="3">Arc family DNA-binding protein</fullName>
    </recommendedName>
</protein>
<sequence length="84" mass="9845">MSDKTRTQNQDEWKRTQIRIPVTLYEEIAEHAKKDNLSLNTAMLDLIEKGLDKKDISIDSKTLDKFQSLNEKIEKLTKLIDQKI</sequence>
<dbReference type="Proteomes" id="UP000185895">
    <property type="component" value="Unassembled WGS sequence"/>
</dbReference>
<proteinExistence type="predicted"/>
<dbReference type="InterPro" id="IPR013321">
    <property type="entry name" value="Arc_rbn_hlx_hlx"/>
</dbReference>
<name>A0A1E7R8V5_9GAMM</name>
<gene>
    <name evidence="1" type="ORF">BJI46_02460</name>
</gene>
<dbReference type="AlphaFoldDB" id="A0A1E7R8V5"/>
<evidence type="ECO:0008006" key="3">
    <source>
        <dbReference type="Google" id="ProtNLM"/>
    </source>
</evidence>
<evidence type="ECO:0000313" key="1">
    <source>
        <dbReference type="EMBL" id="OEY95804.1"/>
    </source>
</evidence>
<accession>A0A1E7R8V5</accession>
<dbReference type="OrthoDB" id="6690390at2"/>
<evidence type="ECO:0000313" key="2">
    <source>
        <dbReference type="Proteomes" id="UP000185895"/>
    </source>
</evidence>
<reference evidence="1 2" key="1">
    <citation type="submission" date="2016-09" db="EMBL/GenBank/DDBJ databases">
        <authorList>
            <person name="Capua I."/>
            <person name="De Benedictis P."/>
            <person name="Joannis T."/>
            <person name="Lombin L.H."/>
            <person name="Cattoli G."/>
        </authorList>
    </citation>
    <scope>NUCLEOTIDE SEQUENCE [LARGE SCALE GENOMIC DNA]</scope>
    <source>
        <strain evidence="1 2">ANC 4671</strain>
    </source>
</reference>
<organism evidence="1 2">
    <name type="scientific">Acinetobacter qingfengensis</name>
    <dbReference type="NCBI Taxonomy" id="1262585"/>
    <lineage>
        <taxon>Bacteria</taxon>
        <taxon>Pseudomonadati</taxon>
        <taxon>Pseudomonadota</taxon>
        <taxon>Gammaproteobacteria</taxon>
        <taxon>Moraxellales</taxon>
        <taxon>Moraxellaceae</taxon>
        <taxon>Acinetobacter</taxon>
    </lineage>
</organism>
<dbReference type="Gene3D" id="1.10.1220.10">
    <property type="entry name" value="Met repressor-like"/>
    <property type="match status" value="1"/>
</dbReference>
<dbReference type="InterPro" id="IPR010985">
    <property type="entry name" value="Ribbon_hlx_hlx"/>
</dbReference>